<reference evidence="1" key="1">
    <citation type="submission" date="2022-08" db="EMBL/GenBank/DDBJ databases">
        <title>Microvirga terrae sp. nov., isolated from soil.</title>
        <authorList>
            <person name="Kim K.H."/>
            <person name="Seo Y.L."/>
            <person name="Kim J.M."/>
            <person name="Lee J.K."/>
            <person name="Han D.M."/>
            <person name="Jeon C.O."/>
        </authorList>
    </citation>
    <scope>NUCLEOTIDE SEQUENCE</scope>
    <source>
        <strain evidence="1">R24</strain>
        <plasmid evidence="1">pR24_3</plasmid>
    </source>
</reference>
<keyword evidence="1" id="KW-0378">Hydrolase</keyword>
<sequence>MSNLAPPSELASNLVEMRRFLPEGTPDVVVHSEKPKALLSATPFKWKDPRTIPPREWVYGRHYVRQFISTTVAPGGVGKSSLSIVEALAIATGRELLGIKPDERTRVWLWNGEDPMDELERRVGAAMMQFDIAPEEIEGWLFLDSGRTSEIVIATTTKNGAELALPVVAALEETIMSNRIGVVILDPFVSVHRVSENDNGQIEMVAKAFARIADRTNSSIDLVHHVRKTNGAEVTVEDARGAVSMLGAVRAARAINQMTQDEADKWGVENRRLHFRCFDGKANLAPPSEKSIWFKLASVNLENGTEKRPSDIIGVVTRWEPPKPFDDVTTDHMHEVRRRVGEGQWRLDPQSGDWVGKCAAEVLGLDLSDKAAKSKVKTIIKTWIDTGALATEERKDSKRNLRTFVVPGPFEGQG</sequence>
<accession>A0ABY5S3V9</accession>
<organism evidence="1 2">
    <name type="scientific">Microvirga terrae</name>
    <dbReference type="NCBI Taxonomy" id="2740529"/>
    <lineage>
        <taxon>Bacteria</taxon>
        <taxon>Pseudomonadati</taxon>
        <taxon>Pseudomonadota</taxon>
        <taxon>Alphaproteobacteria</taxon>
        <taxon>Hyphomicrobiales</taxon>
        <taxon>Methylobacteriaceae</taxon>
        <taxon>Microvirga</taxon>
    </lineage>
</organism>
<dbReference type="Proteomes" id="UP001017257">
    <property type="component" value="Plasmid pR24_3"/>
</dbReference>
<proteinExistence type="predicted"/>
<evidence type="ECO:0000313" key="2">
    <source>
        <dbReference type="Proteomes" id="UP001017257"/>
    </source>
</evidence>
<evidence type="ECO:0000313" key="1">
    <source>
        <dbReference type="EMBL" id="UVF22869.1"/>
    </source>
</evidence>
<keyword evidence="2" id="KW-1185">Reference proteome</keyword>
<dbReference type="EMBL" id="CP102848">
    <property type="protein sequence ID" value="UVF22869.1"/>
    <property type="molecule type" value="Genomic_DNA"/>
</dbReference>
<protein>
    <submittedName>
        <fullName evidence="1">Helicase RepA family protein</fullName>
    </submittedName>
</protein>
<dbReference type="RefSeq" id="WP_173946250.1">
    <property type="nucleotide sequence ID" value="NZ_CP102848.1"/>
</dbReference>
<gene>
    <name evidence="1" type="ORF">HPT29_028370</name>
</gene>
<keyword evidence="1" id="KW-0614">Plasmid</keyword>
<keyword evidence="1" id="KW-0547">Nucleotide-binding</keyword>
<name>A0ABY5S3V9_9HYPH</name>
<keyword evidence="1" id="KW-0067">ATP-binding</keyword>
<dbReference type="Pfam" id="PF13481">
    <property type="entry name" value="AAA_25"/>
    <property type="match status" value="1"/>
</dbReference>
<dbReference type="GO" id="GO:0004386">
    <property type="term" value="F:helicase activity"/>
    <property type="evidence" value="ECO:0007669"/>
    <property type="project" value="UniProtKB-KW"/>
</dbReference>
<keyword evidence="1" id="KW-0347">Helicase</keyword>
<dbReference type="InterPro" id="IPR027417">
    <property type="entry name" value="P-loop_NTPase"/>
</dbReference>
<dbReference type="Gene3D" id="3.40.50.300">
    <property type="entry name" value="P-loop containing nucleotide triphosphate hydrolases"/>
    <property type="match status" value="1"/>
</dbReference>
<geneLocation type="plasmid" evidence="1 2">
    <name>pR24_3</name>
</geneLocation>
<dbReference type="SUPFAM" id="SSF52540">
    <property type="entry name" value="P-loop containing nucleoside triphosphate hydrolases"/>
    <property type="match status" value="1"/>
</dbReference>